<feature type="compositionally biased region" description="Basic and acidic residues" evidence="1">
    <location>
        <begin position="100"/>
        <end position="115"/>
    </location>
</feature>
<feature type="compositionally biased region" description="Polar residues" evidence="1">
    <location>
        <begin position="1"/>
        <end position="15"/>
    </location>
</feature>
<name>A0A7S0IQ70_9EUKA</name>
<proteinExistence type="predicted"/>
<dbReference type="EMBL" id="HBER01007800">
    <property type="protein sequence ID" value="CAD8528614.1"/>
    <property type="molecule type" value="Transcribed_RNA"/>
</dbReference>
<dbReference type="AlphaFoldDB" id="A0A7S0IQ70"/>
<sequence length="122" mass="13232">MPSNVPTAAPSTEFQPSAEPTASPSISSTSMPSHVPTNTPTHSPSIKVGGSSVKNPDEASIPTDQPTTEFGRRSLLYAQDASRVQQLLSTRELLPLPEAENARRPWSDHREEHEQTQSLLFA</sequence>
<gene>
    <name evidence="2" type="ORF">CLEP1334_LOCUS3866</name>
</gene>
<feature type="region of interest" description="Disordered" evidence="1">
    <location>
        <begin position="95"/>
        <end position="122"/>
    </location>
</feature>
<protein>
    <submittedName>
        <fullName evidence="2">Uncharacterized protein</fullName>
    </submittedName>
</protein>
<evidence type="ECO:0000256" key="1">
    <source>
        <dbReference type="SAM" id="MobiDB-lite"/>
    </source>
</evidence>
<organism evidence="2">
    <name type="scientific">Calcidiscus leptoporus</name>
    <dbReference type="NCBI Taxonomy" id="127549"/>
    <lineage>
        <taxon>Eukaryota</taxon>
        <taxon>Haptista</taxon>
        <taxon>Haptophyta</taxon>
        <taxon>Prymnesiophyceae</taxon>
        <taxon>Coccolithales</taxon>
        <taxon>Calcidiscaceae</taxon>
        <taxon>Calcidiscus</taxon>
    </lineage>
</organism>
<feature type="compositionally biased region" description="Low complexity" evidence="1">
    <location>
        <begin position="16"/>
        <end position="33"/>
    </location>
</feature>
<reference evidence="2" key="1">
    <citation type="submission" date="2021-01" db="EMBL/GenBank/DDBJ databases">
        <authorList>
            <person name="Corre E."/>
            <person name="Pelletier E."/>
            <person name="Niang G."/>
            <person name="Scheremetjew M."/>
            <person name="Finn R."/>
            <person name="Kale V."/>
            <person name="Holt S."/>
            <person name="Cochrane G."/>
            <person name="Meng A."/>
            <person name="Brown T."/>
            <person name="Cohen L."/>
        </authorList>
    </citation>
    <scope>NUCLEOTIDE SEQUENCE</scope>
    <source>
        <strain evidence="2">RCC1130</strain>
    </source>
</reference>
<evidence type="ECO:0000313" key="2">
    <source>
        <dbReference type="EMBL" id="CAD8528614.1"/>
    </source>
</evidence>
<accession>A0A7S0IQ70</accession>
<feature type="region of interest" description="Disordered" evidence="1">
    <location>
        <begin position="1"/>
        <end position="69"/>
    </location>
</feature>
<feature type="compositionally biased region" description="Polar residues" evidence="1">
    <location>
        <begin position="35"/>
        <end position="44"/>
    </location>
</feature>